<organism evidence="3 4">
    <name type="scientific">Sporothrix stenoceras</name>
    <dbReference type="NCBI Taxonomy" id="5173"/>
    <lineage>
        <taxon>Eukaryota</taxon>
        <taxon>Fungi</taxon>
        <taxon>Dikarya</taxon>
        <taxon>Ascomycota</taxon>
        <taxon>Pezizomycotina</taxon>
        <taxon>Sordariomycetes</taxon>
        <taxon>Sordariomycetidae</taxon>
        <taxon>Ophiostomatales</taxon>
        <taxon>Ophiostomataceae</taxon>
        <taxon>Sporothrix</taxon>
    </lineage>
</organism>
<dbReference type="PANTHER" id="PTHR12891">
    <property type="entry name" value="DNA REPAIR/TRANSCRIPTION PROTEIN MET18/MMS19"/>
    <property type="match status" value="1"/>
</dbReference>
<comment type="function">
    <text evidence="1">Key component of the cytosolic iron-sulfur protein assembly (CIA) complex, a multiprotein complex that mediates the incorporation of iron-sulfur cluster into apoproteins specifically involved in DNA metabolism and genomic integrity. In the CIA complex, MMS19 acts as an adapter between early-acting CIA components and a subset of cellular target iron-sulfur proteins.</text>
</comment>
<name>A0ABR3Z373_9PEZI</name>
<gene>
    <name evidence="3" type="ORF">Sste5346_005508</name>
</gene>
<keyword evidence="1" id="KW-0539">Nucleus</keyword>
<keyword evidence="4" id="KW-1185">Reference proteome</keyword>
<dbReference type="Proteomes" id="UP001583186">
    <property type="component" value="Unassembled WGS sequence"/>
</dbReference>
<sequence length="1218" mass="130706">MADFASLATSYVLADDEDEQKRLADQAADAIKTAPRKSAAVLGWAQSINQWMPNGDNDADSDAVIRAKALGFLAATLEVLDKDVLRVEQVKHLIAFFGAMFAIDHKAGILAASTALRYLCTMNQFKPTMANAVLSHISKLGEDFRLQVPATRRAIYDLIALLVRNDAALKSLSETSGANGQFLVDLLQLCRHERDPDNLLRWFAILRRVLDRYGPPALAPNVAEEVFKVASDYFPISMRSSATPAGTTVDDLKTALRGVFAASSLAATAVFDFLLQKMDQGDALTVSVKVDILSTIHACIAAFPNPAQTVVPHTSRIWNSLKYEVRHGDVPETIDGTLQVIQAISTRLSRNSSTDTDEATEEDTAALKDFVGTVLADCISDLSNSTFTTPAGRLLTSTMLGGLGAYNLMISSIIGTVKKDLQQAQAANHTRDLVGVLNLVLRTRHALLVATDANPSASATAKATEAEFHTHDDSIVGLLDSVYLRLWNNTLKDTAAAPSPQDPVVLNEVIRGLAALIAQRGPRSSSSSSATAPRPLLCTPAQCTRIFETLAPRILVSYPSVSQSGAADEGLSQTEFLTIAHEAMMALQTATAVYPEGFTFLVERTVSSIAGSPSGPISSYSLMALSSSAESLKSLRDTLSRVAYIGCSTIPYVAEDPESSSRALFHFLTLTQALFTTLERLLDAKASFQATNAVLSGIYGAALNFRDAFSQRGVSPEKAKKAVASASEATAESTAETETLQKLFQAYVNEATSIVRRLYLRATAVDAHQQLSLSADFERNMTSSLTLDDQDEYLHHLAGLATFVVRDLSEEQQKEAKLHEAAFNLFHADYKGPLSFFHAAQGGRADVLGLGILKSLWPSVIASLTDLNISPLNLLDDFDSLDTLPPRTRLVRNNIATVVTNKYSAAASVGPSKALYPGNQAAWQATVEAVKAKLEASDATLTPHRFARLVAIAAGSFARLDKDSKALASLLVFAPARYAESIHNDKAAQQMARILSGLLVSDRTLSTDDHAVVKSIYKQWVYGQTVKALLPLAFPRKSADESEEAAAAARRASTVHTIAILALVRGMPFSVYEDDVAASSGSGNESLVRVLVAAATTLVPQWGDVAVALRVLSAIVTANRADAVRSHLKTVVDASIRVFSSAGPAVTSASPSAPPPPPASRKEALLLVSQLPTHYEEGLLLPYEPRLVRALAAACGDRVREIREVAQKARENWAKVTV</sequence>
<evidence type="ECO:0000313" key="3">
    <source>
        <dbReference type="EMBL" id="KAL1895086.1"/>
    </source>
</evidence>
<evidence type="ECO:0000256" key="1">
    <source>
        <dbReference type="RuleBase" id="RU367072"/>
    </source>
</evidence>
<comment type="similarity">
    <text evidence="1">Belongs to the MET18/MMS19 family.</text>
</comment>
<evidence type="ECO:0000259" key="2">
    <source>
        <dbReference type="Pfam" id="PF14500"/>
    </source>
</evidence>
<comment type="caution">
    <text evidence="3">The sequence shown here is derived from an EMBL/GenBank/DDBJ whole genome shotgun (WGS) entry which is preliminary data.</text>
</comment>
<reference evidence="3 4" key="1">
    <citation type="journal article" date="2024" name="IMA Fungus">
        <title>IMA Genome - F19 : A genome assembly and annotation guide to empower mycologists, including annotated draft genome sequences of Ceratocystis pirilliformis, Diaporthe australafricana, Fusarium ophioides, Paecilomyces lecythidis, and Sporothrix stenoceras.</title>
        <authorList>
            <person name="Aylward J."/>
            <person name="Wilson A.M."/>
            <person name="Visagie C.M."/>
            <person name="Spraker J."/>
            <person name="Barnes I."/>
            <person name="Buitendag C."/>
            <person name="Ceriani C."/>
            <person name="Del Mar Angel L."/>
            <person name="du Plessis D."/>
            <person name="Fuchs T."/>
            <person name="Gasser K."/>
            <person name="Kramer D."/>
            <person name="Li W."/>
            <person name="Munsamy K."/>
            <person name="Piso A."/>
            <person name="Price J.L."/>
            <person name="Sonnekus B."/>
            <person name="Thomas C."/>
            <person name="van der Nest A."/>
            <person name="van Dijk A."/>
            <person name="van Heerden A."/>
            <person name="van Vuuren N."/>
            <person name="Yilmaz N."/>
            <person name="Duong T.A."/>
            <person name="van der Merwe N.A."/>
            <person name="Wingfield M.J."/>
            <person name="Wingfield B.D."/>
        </authorList>
    </citation>
    <scope>NUCLEOTIDE SEQUENCE [LARGE SCALE GENOMIC DNA]</scope>
    <source>
        <strain evidence="3 4">CMW 5346</strain>
    </source>
</reference>
<evidence type="ECO:0000313" key="4">
    <source>
        <dbReference type="Proteomes" id="UP001583186"/>
    </source>
</evidence>
<keyword evidence="1" id="KW-0227">DNA damage</keyword>
<dbReference type="InterPro" id="IPR029240">
    <property type="entry name" value="MMS19_N"/>
</dbReference>
<feature type="domain" description="MMS19 N-terminal" evidence="2">
    <location>
        <begin position="61"/>
        <end position="325"/>
    </location>
</feature>
<dbReference type="EMBL" id="JAWCUI010000029">
    <property type="protein sequence ID" value="KAL1895086.1"/>
    <property type="molecule type" value="Genomic_DNA"/>
</dbReference>
<dbReference type="PANTHER" id="PTHR12891:SF0">
    <property type="entry name" value="MMS19 NUCLEOTIDE EXCISION REPAIR PROTEIN HOMOLOG"/>
    <property type="match status" value="1"/>
</dbReference>
<accession>A0ABR3Z373</accession>
<dbReference type="InterPro" id="IPR039920">
    <property type="entry name" value="MMS19"/>
</dbReference>
<comment type="subcellular location">
    <subcellularLocation>
        <location evidence="1">Nucleus</location>
    </subcellularLocation>
</comment>
<proteinExistence type="inferred from homology"/>
<dbReference type="Pfam" id="PF14500">
    <property type="entry name" value="MMS19_N"/>
    <property type="match status" value="1"/>
</dbReference>
<dbReference type="SUPFAM" id="SSF48371">
    <property type="entry name" value="ARM repeat"/>
    <property type="match status" value="1"/>
</dbReference>
<protein>
    <recommendedName>
        <fullName evidence="1">MMS19 nucleotide excision repair protein</fullName>
    </recommendedName>
</protein>
<keyword evidence="1" id="KW-0234">DNA repair</keyword>
<dbReference type="InterPro" id="IPR016024">
    <property type="entry name" value="ARM-type_fold"/>
</dbReference>